<keyword evidence="2" id="KW-1185">Reference proteome</keyword>
<dbReference type="EMBL" id="LSSL01006567">
    <property type="protein sequence ID" value="OLY78385.1"/>
    <property type="molecule type" value="Genomic_DNA"/>
</dbReference>
<name>A0A1R0GNB7_9FUNG</name>
<sequence length="99" mass="11541">MISESVKNLYVEPRTLLMNNHSNLQMHELAVIASRTTLVRMLNRRRAEILPKTPQNILELKEMPEIYKISEKSEPFLIFDSGPTCRKSRILIYSTVKKP</sequence>
<evidence type="ECO:0000313" key="2">
    <source>
        <dbReference type="Proteomes" id="UP000187455"/>
    </source>
</evidence>
<evidence type="ECO:0000313" key="1">
    <source>
        <dbReference type="EMBL" id="OLY78385.1"/>
    </source>
</evidence>
<accession>A0A1R0GNB7</accession>
<organism evidence="1 2">
    <name type="scientific">Smittium mucronatum</name>
    <dbReference type="NCBI Taxonomy" id="133383"/>
    <lineage>
        <taxon>Eukaryota</taxon>
        <taxon>Fungi</taxon>
        <taxon>Fungi incertae sedis</taxon>
        <taxon>Zoopagomycota</taxon>
        <taxon>Kickxellomycotina</taxon>
        <taxon>Harpellomycetes</taxon>
        <taxon>Harpellales</taxon>
        <taxon>Legeriomycetaceae</taxon>
        <taxon>Smittium</taxon>
    </lineage>
</organism>
<gene>
    <name evidence="1" type="ORF">AYI68_g7567</name>
</gene>
<reference evidence="1 2" key="1">
    <citation type="journal article" date="2016" name="Mol. Biol. Evol.">
        <title>Genome-Wide Survey of Gut Fungi (Harpellales) Reveals the First Horizontally Transferred Ubiquitin Gene from a Mosquito Host.</title>
        <authorList>
            <person name="Wang Y."/>
            <person name="White M.M."/>
            <person name="Kvist S."/>
            <person name="Moncalvo J.M."/>
        </authorList>
    </citation>
    <scope>NUCLEOTIDE SEQUENCE [LARGE SCALE GENOMIC DNA]</scope>
    <source>
        <strain evidence="1 2">ALG-7-W6</strain>
    </source>
</reference>
<dbReference type="Proteomes" id="UP000187455">
    <property type="component" value="Unassembled WGS sequence"/>
</dbReference>
<protein>
    <submittedName>
        <fullName evidence="1">Uncharacterized protein</fullName>
    </submittedName>
</protein>
<proteinExistence type="predicted"/>
<comment type="caution">
    <text evidence="1">The sequence shown here is derived from an EMBL/GenBank/DDBJ whole genome shotgun (WGS) entry which is preliminary data.</text>
</comment>
<dbReference type="AlphaFoldDB" id="A0A1R0GNB7"/>